<dbReference type="AlphaFoldDB" id="A0A6M3M310"/>
<protein>
    <submittedName>
        <fullName evidence="2">Uncharacterized protein</fullName>
    </submittedName>
</protein>
<reference evidence="2" key="1">
    <citation type="submission" date="2020-03" db="EMBL/GenBank/DDBJ databases">
        <title>The deep terrestrial virosphere.</title>
        <authorList>
            <person name="Holmfeldt K."/>
            <person name="Nilsson E."/>
            <person name="Simone D."/>
            <person name="Lopez-Fernandez M."/>
            <person name="Wu X."/>
            <person name="de Brujin I."/>
            <person name="Lundin D."/>
            <person name="Andersson A."/>
            <person name="Bertilsson S."/>
            <person name="Dopson M."/>
        </authorList>
    </citation>
    <scope>NUCLEOTIDE SEQUENCE</scope>
    <source>
        <strain evidence="1">MM171A00145</strain>
        <strain evidence="2">MM171B01529</strain>
    </source>
</reference>
<accession>A0A6M3M310</accession>
<name>A0A6M3M310_9ZZZZ</name>
<sequence length="81" mass="9026">MRDRTAILLLVISLFCLVLWGVIRLSPADAQESLLFPRYTVECDEGTCIRVDVLTGSTWALATPGAVTSWEWEALEVRDGE</sequence>
<dbReference type="EMBL" id="MT143705">
    <property type="protein sequence ID" value="QJB01071.1"/>
    <property type="molecule type" value="Genomic_DNA"/>
</dbReference>
<evidence type="ECO:0000313" key="1">
    <source>
        <dbReference type="EMBL" id="QJB01071.1"/>
    </source>
</evidence>
<organism evidence="2">
    <name type="scientific">viral metagenome</name>
    <dbReference type="NCBI Taxonomy" id="1070528"/>
    <lineage>
        <taxon>unclassified sequences</taxon>
        <taxon>metagenomes</taxon>
        <taxon>organismal metagenomes</taxon>
    </lineage>
</organism>
<dbReference type="EMBL" id="MT143754">
    <property type="protein sequence ID" value="QJB02047.1"/>
    <property type="molecule type" value="Genomic_DNA"/>
</dbReference>
<evidence type="ECO:0000313" key="2">
    <source>
        <dbReference type="EMBL" id="QJB02047.1"/>
    </source>
</evidence>
<proteinExistence type="predicted"/>
<gene>
    <name evidence="1" type="ORF">MM171A00145_0008</name>
    <name evidence="2" type="ORF">MM171B01529_0007</name>
</gene>